<name>A0A7S1Z2J9_9STRA</name>
<accession>A0A7S1Z2J9</accession>
<evidence type="ECO:0000313" key="3">
    <source>
        <dbReference type="EMBL" id="CAD9326310.1"/>
    </source>
</evidence>
<keyword evidence="2" id="KW-0732">Signal</keyword>
<feature type="region of interest" description="Disordered" evidence="1">
    <location>
        <begin position="532"/>
        <end position="573"/>
    </location>
</feature>
<feature type="signal peptide" evidence="2">
    <location>
        <begin position="1"/>
        <end position="29"/>
    </location>
</feature>
<dbReference type="EMBL" id="HBGN01014194">
    <property type="protein sequence ID" value="CAD9326310.1"/>
    <property type="molecule type" value="Transcribed_RNA"/>
</dbReference>
<proteinExistence type="predicted"/>
<protein>
    <submittedName>
        <fullName evidence="3">Uncharacterized protein</fullName>
    </submittedName>
</protein>
<organism evidence="3">
    <name type="scientific">Ditylum brightwellii</name>
    <dbReference type="NCBI Taxonomy" id="49249"/>
    <lineage>
        <taxon>Eukaryota</taxon>
        <taxon>Sar</taxon>
        <taxon>Stramenopiles</taxon>
        <taxon>Ochrophyta</taxon>
        <taxon>Bacillariophyta</taxon>
        <taxon>Mediophyceae</taxon>
        <taxon>Lithodesmiophycidae</taxon>
        <taxon>Lithodesmiales</taxon>
        <taxon>Lithodesmiaceae</taxon>
        <taxon>Ditylum</taxon>
    </lineage>
</organism>
<sequence length="573" mass="64049">MQGSPIFNVRRYFVFALLSISSSMTRASAKQLDFDQYAFRRDVVRRAEERARTTNEFRRLEDLRANSPSFFQGTDVDRLLLEKAIPREEYESHLRSSGQSKQGSDVPEFMRTAIQEIDGAKRRHLEDEDCDGEDCGDGDDYIIDDDEQFDFAGYSLKYAMCQKIARFSAQAVRNGEYSSLVTDDIVFLRLCPNRHCSSSVQWGCSNGYGEYAMLLKDYLNVMLHYQIQKQEAMCEHCYNCANGGYDRERDLEDAGDDAAGDDDAGDYDDAGGYDDAAAAAGDDGAAVKYSNDPCDTYADYCDELDADGACANMYDDDNNNGDDDSKLDLMDYINYFDCIQVQGQNGGVFYVSPRCDPQSTKIQMGIFYDSFCSQYAGNEYNLNEFSGVNFNNEIFEEFYSGDCINCAKSNDAPFYNTQSNVCNKVYQKSGKCDTYLAVTVNDDDAYDKSSNSDAVCSFIDSVRYGSYDSNGEVITSGKQFGSNVQGVVTFGQTMGLVFTCLTCAALALYSCYLHHSITNVLLKSLSHGTFASSSERSTARSKSRSKRSSSKGRRSKEGRDKDDDGSDWDYQMS</sequence>
<dbReference type="AlphaFoldDB" id="A0A7S1Z2J9"/>
<evidence type="ECO:0000256" key="1">
    <source>
        <dbReference type="SAM" id="MobiDB-lite"/>
    </source>
</evidence>
<evidence type="ECO:0000256" key="2">
    <source>
        <dbReference type="SAM" id="SignalP"/>
    </source>
</evidence>
<feature type="chain" id="PRO_5030622334" evidence="2">
    <location>
        <begin position="30"/>
        <end position="573"/>
    </location>
</feature>
<feature type="compositionally biased region" description="Basic residues" evidence="1">
    <location>
        <begin position="539"/>
        <end position="554"/>
    </location>
</feature>
<reference evidence="3" key="1">
    <citation type="submission" date="2021-01" db="EMBL/GenBank/DDBJ databases">
        <authorList>
            <person name="Corre E."/>
            <person name="Pelletier E."/>
            <person name="Niang G."/>
            <person name="Scheremetjew M."/>
            <person name="Finn R."/>
            <person name="Kale V."/>
            <person name="Holt S."/>
            <person name="Cochrane G."/>
            <person name="Meng A."/>
            <person name="Brown T."/>
            <person name="Cohen L."/>
        </authorList>
    </citation>
    <scope>NUCLEOTIDE SEQUENCE</scope>
    <source>
        <strain evidence="3">Pop2</strain>
    </source>
</reference>
<gene>
    <name evidence="3" type="ORF">DBRI1063_LOCUS9074</name>
</gene>